<dbReference type="GO" id="GO:0032993">
    <property type="term" value="C:protein-DNA complex"/>
    <property type="evidence" value="ECO:0007669"/>
    <property type="project" value="TreeGrafter"/>
</dbReference>
<sequence>MDLSTYTLPQLKQLQVRIDKAIARQQADLKGTMRKRLDKLAREHGLSLEELVAGTGDIVDARPPVQRAPVAAKYRHPSNRDLAWSGRGRTPHWVTAYLANGGTMDALAIAAEKLAPRLPRMR</sequence>
<evidence type="ECO:0000256" key="2">
    <source>
        <dbReference type="ARBA" id="ARBA00010610"/>
    </source>
</evidence>
<dbReference type="Proteomes" id="UP000295129">
    <property type="component" value="Unassembled WGS sequence"/>
</dbReference>
<dbReference type="PANTHER" id="PTHR38097">
    <property type="match status" value="1"/>
</dbReference>
<dbReference type="EMBL" id="SNVV01000001">
    <property type="protein sequence ID" value="TDN57158.1"/>
    <property type="molecule type" value="Genomic_DNA"/>
</dbReference>
<keyword evidence="4 6" id="KW-0238">DNA-binding</keyword>
<proteinExistence type="inferred from homology"/>
<evidence type="ECO:0000256" key="4">
    <source>
        <dbReference type="ARBA" id="ARBA00023125"/>
    </source>
</evidence>
<evidence type="ECO:0000256" key="3">
    <source>
        <dbReference type="ARBA" id="ARBA00022490"/>
    </source>
</evidence>
<reference evidence="6 7" key="1">
    <citation type="submission" date="2019-03" db="EMBL/GenBank/DDBJ databases">
        <title>Genomic Encyclopedia of Type Strains, Phase IV (KMG-IV): sequencing the most valuable type-strain genomes for metagenomic binning, comparative biology and taxonomic classification.</title>
        <authorList>
            <person name="Goeker M."/>
        </authorList>
    </citation>
    <scope>NUCLEOTIDE SEQUENCE [LARGE SCALE GENOMIC DNA]</scope>
    <source>
        <strain evidence="6 7">DSM 12121</strain>
    </source>
</reference>
<dbReference type="Gene3D" id="4.10.430.10">
    <property type="entry name" value="Histone-like protein H-NS, C-terminal domain"/>
    <property type="match status" value="1"/>
</dbReference>
<dbReference type="GO" id="GO:0003681">
    <property type="term" value="F:bent DNA binding"/>
    <property type="evidence" value="ECO:0007669"/>
    <property type="project" value="TreeGrafter"/>
</dbReference>
<feature type="domain" description="DNA-binding protein H-NS-like C-terminal" evidence="5">
    <location>
        <begin position="64"/>
        <end position="109"/>
    </location>
</feature>
<dbReference type="AlphaFoldDB" id="A0A4R6EHY3"/>
<dbReference type="GO" id="GO:0001217">
    <property type="term" value="F:DNA-binding transcription repressor activity"/>
    <property type="evidence" value="ECO:0007669"/>
    <property type="project" value="TreeGrafter"/>
</dbReference>
<accession>A0A4R6EHY3</accession>
<dbReference type="SUPFAM" id="SSF81273">
    <property type="entry name" value="H-NS histone-like proteins"/>
    <property type="match status" value="1"/>
</dbReference>
<comment type="subcellular location">
    <subcellularLocation>
        <location evidence="1">Cytoplasm</location>
        <location evidence="1">Nucleoid</location>
    </subcellularLocation>
</comment>
<dbReference type="GO" id="GO:0003680">
    <property type="term" value="F:minor groove of adenine-thymine-rich DNA binding"/>
    <property type="evidence" value="ECO:0007669"/>
    <property type="project" value="TreeGrafter"/>
</dbReference>
<protein>
    <submittedName>
        <fullName evidence="6">DNA-binding protein H-NS</fullName>
    </submittedName>
</protein>
<dbReference type="RefSeq" id="WP_133588076.1">
    <property type="nucleotide sequence ID" value="NZ_SNVV01000001.1"/>
</dbReference>
<dbReference type="PANTHER" id="PTHR38097:SF2">
    <property type="entry name" value="DNA-BINDING PROTEIN STPA"/>
    <property type="match status" value="1"/>
</dbReference>
<evidence type="ECO:0000313" key="7">
    <source>
        <dbReference type="Proteomes" id="UP000295129"/>
    </source>
</evidence>
<evidence type="ECO:0000313" key="6">
    <source>
        <dbReference type="EMBL" id="TDN57158.1"/>
    </source>
</evidence>
<dbReference type="GO" id="GO:0000976">
    <property type="term" value="F:transcription cis-regulatory region binding"/>
    <property type="evidence" value="ECO:0007669"/>
    <property type="project" value="TreeGrafter"/>
</dbReference>
<keyword evidence="7" id="KW-1185">Reference proteome</keyword>
<dbReference type="InterPro" id="IPR027444">
    <property type="entry name" value="H-NS_C_dom"/>
</dbReference>
<dbReference type="GO" id="GO:0009295">
    <property type="term" value="C:nucleoid"/>
    <property type="evidence" value="ECO:0007669"/>
    <property type="project" value="UniProtKB-SubCell"/>
</dbReference>
<name>A0A4R6EHY3_9RHOO</name>
<dbReference type="OrthoDB" id="5297879at2"/>
<comment type="similarity">
    <text evidence="2">Belongs to the histone-like protein H-NS family.</text>
</comment>
<evidence type="ECO:0000259" key="5">
    <source>
        <dbReference type="SMART" id="SM00528"/>
    </source>
</evidence>
<evidence type="ECO:0000256" key="1">
    <source>
        <dbReference type="ARBA" id="ARBA00004453"/>
    </source>
</evidence>
<dbReference type="GO" id="GO:0005829">
    <property type="term" value="C:cytosol"/>
    <property type="evidence" value="ECO:0007669"/>
    <property type="project" value="TreeGrafter"/>
</dbReference>
<gene>
    <name evidence="6" type="ORF">C7389_101544</name>
</gene>
<dbReference type="InterPro" id="IPR037150">
    <property type="entry name" value="H-NS_C_dom_sf"/>
</dbReference>
<dbReference type="Pfam" id="PF00816">
    <property type="entry name" value="Histone_HNS"/>
    <property type="match status" value="1"/>
</dbReference>
<comment type="caution">
    <text evidence="6">The sequence shown here is derived from an EMBL/GenBank/DDBJ whole genome shotgun (WGS) entry which is preliminary data.</text>
</comment>
<organism evidence="6 7">
    <name type="scientific">Azoarcus indigens</name>
    <dbReference type="NCBI Taxonomy" id="29545"/>
    <lineage>
        <taxon>Bacteria</taxon>
        <taxon>Pseudomonadati</taxon>
        <taxon>Pseudomonadota</taxon>
        <taxon>Betaproteobacteria</taxon>
        <taxon>Rhodocyclales</taxon>
        <taxon>Zoogloeaceae</taxon>
        <taxon>Azoarcus</taxon>
    </lineage>
</organism>
<keyword evidence="3" id="KW-0963">Cytoplasm</keyword>
<dbReference type="SMART" id="SM00528">
    <property type="entry name" value="HNS"/>
    <property type="match status" value="1"/>
</dbReference>